<accession>A0A5C3MPQ0</accession>
<dbReference type="Proteomes" id="UP000305948">
    <property type="component" value="Unassembled WGS sequence"/>
</dbReference>
<dbReference type="OrthoDB" id="3025211at2759"/>
<gene>
    <name evidence="1" type="ORF">OE88DRAFT_1738935</name>
</gene>
<sequence length="118" mass="13481">MFTIVGPKYTLSAVDHQAFVTMRLGSMCQAVGAQDLRLGTQPWNIIWDNNHRPDWYLETQSVLEHYDLWASASEAEEDLKLIHNIITSDKRTFNGLGAWMGLMCWHDAASIPFSQQQL</sequence>
<dbReference type="AlphaFoldDB" id="A0A5C3MPQ0"/>
<name>A0A5C3MPQ0_9AGAM</name>
<evidence type="ECO:0000313" key="1">
    <source>
        <dbReference type="EMBL" id="TFK47264.1"/>
    </source>
</evidence>
<proteinExistence type="predicted"/>
<dbReference type="EMBL" id="ML213525">
    <property type="protein sequence ID" value="TFK47264.1"/>
    <property type="molecule type" value="Genomic_DNA"/>
</dbReference>
<evidence type="ECO:0000313" key="2">
    <source>
        <dbReference type="Proteomes" id="UP000305948"/>
    </source>
</evidence>
<organism evidence="1 2">
    <name type="scientific">Heliocybe sulcata</name>
    <dbReference type="NCBI Taxonomy" id="5364"/>
    <lineage>
        <taxon>Eukaryota</taxon>
        <taxon>Fungi</taxon>
        <taxon>Dikarya</taxon>
        <taxon>Basidiomycota</taxon>
        <taxon>Agaricomycotina</taxon>
        <taxon>Agaricomycetes</taxon>
        <taxon>Gloeophyllales</taxon>
        <taxon>Gloeophyllaceae</taxon>
        <taxon>Heliocybe</taxon>
    </lineage>
</organism>
<keyword evidence="2" id="KW-1185">Reference proteome</keyword>
<protein>
    <submittedName>
        <fullName evidence="1">Uncharacterized protein</fullName>
    </submittedName>
</protein>
<reference evidence="1 2" key="1">
    <citation type="journal article" date="2019" name="Nat. Ecol. Evol.">
        <title>Megaphylogeny resolves global patterns of mushroom evolution.</title>
        <authorList>
            <person name="Varga T."/>
            <person name="Krizsan K."/>
            <person name="Foldi C."/>
            <person name="Dima B."/>
            <person name="Sanchez-Garcia M."/>
            <person name="Sanchez-Ramirez S."/>
            <person name="Szollosi G.J."/>
            <person name="Szarkandi J.G."/>
            <person name="Papp V."/>
            <person name="Albert L."/>
            <person name="Andreopoulos W."/>
            <person name="Angelini C."/>
            <person name="Antonin V."/>
            <person name="Barry K.W."/>
            <person name="Bougher N.L."/>
            <person name="Buchanan P."/>
            <person name="Buyck B."/>
            <person name="Bense V."/>
            <person name="Catcheside P."/>
            <person name="Chovatia M."/>
            <person name="Cooper J."/>
            <person name="Damon W."/>
            <person name="Desjardin D."/>
            <person name="Finy P."/>
            <person name="Geml J."/>
            <person name="Haridas S."/>
            <person name="Hughes K."/>
            <person name="Justo A."/>
            <person name="Karasinski D."/>
            <person name="Kautmanova I."/>
            <person name="Kiss B."/>
            <person name="Kocsube S."/>
            <person name="Kotiranta H."/>
            <person name="LaButti K.M."/>
            <person name="Lechner B.E."/>
            <person name="Liimatainen K."/>
            <person name="Lipzen A."/>
            <person name="Lukacs Z."/>
            <person name="Mihaltcheva S."/>
            <person name="Morgado L.N."/>
            <person name="Niskanen T."/>
            <person name="Noordeloos M.E."/>
            <person name="Ohm R.A."/>
            <person name="Ortiz-Santana B."/>
            <person name="Ovrebo C."/>
            <person name="Racz N."/>
            <person name="Riley R."/>
            <person name="Savchenko A."/>
            <person name="Shiryaev A."/>
            <person name="Soop K."/>
            <person name="Spirin V."/>
            <person name="Szebenyi C."/>
            <person name="Tomsovsky M."/>
            <person name="Tulloss R.E."/>
            <person name="Uehling J."/>
            <person name="Grigoriev I.V."/>
            <person name="Vagvolgyi C."/>
            <person name="Papp T."/>
            <person name="Martin F.M."/>
            <person name="Miettinen O."/>
            <person name="Hibbett D.S."/>
            <person name="Nagy L.G."/>
        </authorList>
    </citation>
    <scope>NUCLEOTIDE SEQUENCE [LARGE SCALE GENOMIC DNA]</scope>
    <source>
        <strain evidence="1 2">OMC1185</strain>
    </source>
</reference>